<dbReference type="PROSITE" id="PS51186">
    <property type="entry name" value="GNAT"/>
    <property type="match status" value="1"/>
</dbReference>
<keyword evidence="1" id="KW-0808">Transferase</keyword>
<gene>
    <name evidence="4" type="ORF">EH105704_11_00260</name>
</gene>
<evidence type="ECO:0000256" key="2">
    <source>
        <dbReference type="ARBA" id="ARBA00023315"/>
    </source>
</evidence>
<dbReference type="Gene3D" id="3.40.630.30">
    <property type="match status" value="1"/>
</dbReference>
<dbReference type="GO" id="GO:0016747">
    <property type="term" value="F:acyltransferase activity, transferring groups other than amino-acyl groups"/>
    <property type="evidence" value="ECO:0007669"/>
    <property type="project" value="InterPro"/>
</dbReference>
<dbReference type="EMBL" id="BAFF01000011">
    <property type="protein sequence ID" value="GAB53029.1"/>
    <property type="molecule type" value="Genomic_DNA"/>
</dbReference>
<evidence type="ECO:0000313" key="4">
    <source>
        <dbReference type="EMBL" id="GAB53029.1"/>
    </source>
</evidence>
<dbReference type="InterPro" id="IPR016181">
    <property type="entry name" value="Acyl_CoA_acyltransferase"/>
</dbReference>
<evidence type="ECO:0000256" key="1">
    <source>
        <dbReference type="ARBA" id="ARBA00022679"/>
    </source>
</evidence>
<sequence length="178" mass="19700">MTTFTIKSARYADLATLREIELAAFETLREAGAVTGMPTATPLETLNQWRENGLLYVAYATDSWPVGFAGAYVHEEWLHIAEADVHPDWQRQGIGRCLLLALLDEGRKRSLRGASLTTDRDAAFNAPFYASLGFIRLEGDAIPLRIRALLTREADSGLDPARRIAMALRYDGMQATAT</sequence>
<evidence type="ECO:0000313" key="5">
    <source>
        <dbReference type="Proteomes" id="UP000010297"/>
    </source>
</evidence>
<dbReference type="GeneID" id="92828079"/>
<name>H5V4X1_ATLHE</name>
<organism evidence="4 5">
    <name type="scientific">Atlantibacter hermannii NBRC 105704</name>
    <dbReference type="NCBI Taxonomy" id="1115512"/>
    <lineage>
        <taxon>Bacteria</taxon>
        <taxon>Pseudomonadati</taxon>
        <taxon>Pseudomonadota</taxon>
        <taxon>Gammaproteobacteria</taxon>
        <taxon>Enterobacterales</taxon>
        <taxon>Enterobacteriaceae</taxon>
        <taxon>Atlantibacter</taxon>
    </lineage>
</organism>
<dbReference type="Proteomes" id="UP000010297">
    <property type="component" value="Unassembled WGS sequence"/>
</dbReference>
<dbReference type="AlphaFoldDB" id="H5V4X1"/>
<reference evidence="4 5" key="1">
    <citation type="submission" date="2012-02" db="EMBL/GenBank/DDBJ databases">
        <title>Whole genome shotgun sequence of Escherichia hermannii NBRC 105704.</title>
        <authorList>
            <person name="Yoshida I."/>
            <person name="Hosoyama A."/>
            <person name="Tsuchikane K."/>
            <person name="Katsumata H."/>
            <person name="Yamazaki S."/>
            <person name="Fujita N."/>
        </authorList>
    </citation>
    <scope>NUCLEOTIDE SEQUENCE [LARGE SCALE GENOMIC DNA]</scope>
    <source>
        <strain evidence="4 5">NBRC 105704</strain>
    </source>
</reference>
<dbReference type="CDD" id="cd04301">
    <property type="entry name" value="NAT_SF"/>
    <property type="match status" value="1"/>
</dbReference>
<dbReference type="eggNOG" id="COG3153">
    <property type="taxonomic scope" value="Bacteria"/>
</dbReference>
<dbReference type="PANTHER" id="PTHR43800:SF1">
    <property type="entry name" value="PEPTIDYL-LYSINE N-ACETYLTRANSFERASE YJAB"/>
    <property type="match status" value="1"/>
</dbReference>
<dbReference type="RefSeq" id="WP_002437186.1">
    <property type="nucleotide sequence ID" value="NZ_BAFF01000011.1"/>
</dbReference>
<dbReference type="InterPro" id="IPR000182">
    <property type="entry name" value="GNAT_dom"/>
</dbReference>
<evidence type="ECO:0000259" key="3">
    <source>
        <dbReference type="PROSITE" id="PS51186"/>
    </source>
</evidence>
<proteinExistence type="predicted"/>
<accession>H5V4X1</accession>
<comment type="caution">
    <text evidence="4">The sequence shown here is derived from an EMBL/GenBank/DDBJ whole genome shotgun (WGS) entry which is preliminary data.</text>
</comment>
<dbReference type="SUPFAM" id="SSF55729">
    <property type="entry name" value="Acyl-CoA N-acyltransferases (Nat)"/>
    <property type="match status" value="1"/>
</dbReference>
<keyword evidence="2" id="KW-0012">Acyltransferase</keyword>
<feature type="domain" description="N-acetyltransferase" evidence="3">
    <location>
        <begin position="4"/>
        <end position="153"/>
    </location>
</feature>
<dbReference type="Pfam" id="PF00583">
    <property type="entry name" value="Acetyltransf_1"/>
    <property type="match status" value="1"/>
</dbReference>
<keyword evidence="5" id="KW-1185">Reference proteome</keyword>
<dbReference type="PANTHER" id="PTHR43800">
    <property type="entry name" value="PEPTIDYL-LYSINE N-ACETYLTRANSFERASE YJAB"/>
    <property type="match status" value="1"/>
</dbReference>
<protein>
    <recommendedName>
        <fullName evidence="3">N-acetyltransferase domain-containing protein</fullName>
    </recommendedName>
</protein>